<dbReference type="Proteomes" id="UP000594688">
    <property type="component" value="Chromosome"/>
</dbReference>
<reference evidence="2 3" key="1">
    <citation type="submission" date="2020-02" db="EMBL/GenBank/DDBJ databases">
        <title>Genomic and physiological characterization of two novel Nitrospinaceae genera.</title>
        <authorList>
            <person name="Mueller A.J."/>
            <person name="Jung M.-Y."/>
            <person name="Strachan C.R."/>
            <person name="Herbold C.W."/>
            <person name="Kirkegaard R.H."/>
            <person name="Daims H."/>
        </authorList>
    </citation>
    <scope>NUCLEOTIDE SEQUENCE [LARGE SCALE GENOMIC DNA]</scope>
    <source>
        <strain evidence="2">EB</strain>
    </source>
</reference>
<evidence type="ECO:0000313" key="3">
    <source>
        <dbReference type="Proteomes" id="UP000594688"/>
    </source>
</evidence>
<protein>
    <submittedName>
        <fullName evidence="2">Uncharacterized protein</fullName>
    </submittedName>
</protein>
<feature type="transmembrane region" description="Helical" evidence="1">
    <location>
        <begin position="12"/>
        <end position="32"/>
    </location>
</feature>
<proteinExistence type="predicted"/>
<dbReference type="KEGG" id="nli:G3M70_02620"/>
<evidence type="ECO:0000256" key="1">
    <source>
        <dbReference type="SAM" id="Phobius"/>
    </source>
</evidence>
<keyword evidence="1" id="KW-0812">Transmembrane</keyword>
<keyword evidence="1" id="KW-0472">Membrane</keyword>
<accession>A0A7T0BTR1</accession>
<feature type="transmembrane region" description="Helical" evidence="1">
    <location>
        <begin position="52"/>
        <end position="78"/>
    </location>
</feature>
<gene>
    <name evidence="2" type="ORF">G3M70_02620</name>
</gene>
<sequence>MDYWVLKSSPFIVCLVLIGFGIKHLVTGRIYVGFGERYLYGRTWVRREEDPILFWAIAGSLIALGLVYLFFAASVLFFSPIA</sequence>
<dbReference type="AlphaFoldDB" id="A0A7T0BTR1"/>
<keyword evidence="1" id="KW-1133">Transmembrane helix</keyword>
<name>A0A7T0BTR1_9BACT</name>
<evidence type="ECO:0000313" key="2">
    <source>
        <dbReference type="EMBL" id="QPJ60839.1"/>
    </source>
</evidence>
<organism evidence="2 3">
    <name type="scientific">Candidatus Nitronauta litoralis</name>
    <dbReference type="NCBI Taxonomy" id="2705533"/>
    <lineage>
        <taxon>Bacteria</taxon>
        <taxon>Pseudomonadati</taxon>
        <taxon>Nitrospinota/Tectimicrobiota group</taxon>
        <taxon>Nitrospinota</taxon>
        <taxon>Nitrospinia</taxon>
        <taxon>Nitrospinales</taxon>
        <taxon>Nitrospinaceae</taxon>
        <taxon>Candidatus Nitronauta</taxon>
    </lineage>
</organism>
<dbReference type="EMBL" id="CP048685">
    <property type="protein sequence ID" value="QPJ60839.1"/>
    <property type="molecule type" value="Genomic_DNA"/>
</dbReference>